<feature type="region of interest" description="Disordered" evidence="1">
    <location>
        <begin position="760"/>
        <end position="806"/>
    </location>
</feature>
<dbReference type="AlphaFoldDB" id="A0A934SNE1"/>
<dbReference type="Gene3D" id="3.40.190.10">
    <property type="entry name" value="Periplasmic binding protein-like II"/>
    <property type="match status" value="1"/>
</dbReference>
<gene>
    <name evidence="3" type="ORF">IV501_13290</name>
</gene>
<name>A0A934SNE1_9MICO</name>
<keyword evidence="4" id="KW-1185">Reference proteome</keyword>
<organism evidence="3 4">
    <name type="scientific">Lacisediminihabitans changchengi</name>
    <dbReference type="NCBI Taxonomy" id="2787634"/>
    <lineage>
        <taxon>Bacteria</taxon>
        <taxon>Bacillati</taxon>
        <taxon>Actinomycetota</taxon>
        <taxon>Actinomycetes</taxon>
        <taxon>Micrococcales</taxon>
        <taxon>Microbacteriaceae</taxon>
        <taxon>Lacisediminihabitans</taxon>
    </lineage>
</organism>
<protein>
    <recommendedName>
        <fullName evidence="5">PBP domain-containing protein</fullName>
    </recommendedName>
</protein>
<keyword evidence="2" id="KW-0812">Transmembrane</keyword>
<proteinExistence type="predicted"/>
<evidence type="ECO:0000256" key="2">
    <source>
        <dbReference type="SAM" id="Phobius"/>
    </source>
</evidence>
<sequence>MLSPSKSHAQKPWLASVVVGLLVALVVGGISVAFGTGAPSATASDSSAVTITAKQADDDLAHAPMKDLSVTIAQTKDLVAQGLQISWTGAEKSTQPATDNGGENFLQIMQCWGDDPAVAAGQPAQPDRTTCQYGGFLTPGATRDNFVTDDEVAPQDDPFTAPGDGFAHPTYTSIPFRAPSGKVIASVVNHVKLDTVDPNTNEFFTAYSSNEVKWAGSSADGKGSVKFEVQTAQQSSGIDCGAKVVTTGAAITGKSCWIVVVPRGTQDAGESHIVHSGLFWDAWKHRIAFRVNFKPIGINCPIGSAEKQISGSELVAGAVGSWQPVLCAGSSGSIFTISTGAEPDALRAASDPAVPAALALTSRALDTSDGSPDPDVYAPIALSGISVAFAIDRRPLAGPNTDSADLAKANQAFSSMKLTPRLIAKLLTNSYLDSLPGDKSDIGYHSPANPGHNARNLTTDPDFLAINDPEWKTQALVSPSLADLLVPQGRSDVAFQLWRYVMADQEGRDFVAGKPDAWGMFVNPWNSTDASINPAKVGLSLPMDSFPKSDPAEVPAVPNGAGALNLVTWRPYTNDLDTGGYLTLRGDGQVLGPWDITKTPPAYIKAVRNNPGFQNVLGLTDTASAAKYQLVSASLRNPAGAFASPTAEAMTAASAAMTRTAAQAQVYEYNPAGEAAKAAPTAYPLTMPVYAATNPTQNDQATRDSYAAFINYASTKGQEPGTAQGQLPDGYAPLPASWRELSKNAAAAIVAGVSVLPPTVESGDSAVSADDATSAGTGGSSDTPSPTFAGPSASGDPALSLTSGVTPKDHDMSEIASAVPLSLLAGIIAALAVPIIPRLRRRI</sequence>
<evidence type="ECO:0000313" key="3">
    <source>
        <dbReference type="EMBL" id="MBK4348611.1"/>
    </source>
</evidence>
<dbReference type="EMBL" id="JAEPES010000004">
    <property type="protein sequence ID" value="MBK4348611.1"/>
    <property type="molecule type" value="Genomic_DNA"/>
</dbReference>
<dbReference type="RefSeq" id="WP_200556801.1">
    <property type="nucleotide sequence ID" value="NZ_JAEPES010000004.1"/>
</dbReference>
<keyword evidence="2" id="KW-1133">Transmembrane helix</keyword>
<dbReference type="Proteomes" id="UP000636458">
    <property type="component" value="Unassembled WGS sequence"/>
</dbReference>
<evidence type="ECO:0000313" key="4">
    <source>
        <dbReference type="Proteomes" id="UP000636458"/>
    </source>
</evidence>
<dbReference type="SUPFAM" id="SSF53850">
    <property type="entry name" value="Periplasmic binding protein-like II"/>
    <property type="match status" value="1"/>
</dbReference>
<keyword evidence="2" id="KW-0472">Membrane</keyword>
<feature type="compositionally biased region" description="Low complexity" evidence="1">
    <location>
        <begin position="762"/>
        <end position="775"/>
    </location>
</feature>
<evidence type="ECO:0000256" key="1">
    <source>
        <dbReference type="SAM" id="MobiDB-lite"/>
    </source>
</evidence>
<accession>A0A934SNE1</accession>
<reference evidence="3" key="1">
    <citation type="submission" date="2021-01" db="EMBL/GenBank/DDBJ databases">
        <title>Lacisediminihabitans sp. nov. strain G11-30, isolated from Antarctic Soil.</title>
        <authorList>
            <person name="Li J."/>
        </authorList>
    </citation>
    <scope>NUCLEOTIDE SEQUENCE</scope>
    <source>
        <strain evidence="3">G11-30</strain>
    </source>
</reference>
<evidence type="ECO:0008006" key="5">
    <source>
        <dbReference type="Google" id="ProtNLM"/>
    </source>
</evidence>
<comment type="caution">
    <text evidence="3">The sequence shown here is derived from an EMBL/GenBank/DDBJ whole genome shotgun (WGS) entry which is preliminary data.</text>
</comment>
<feature type="transmembrane region" description="Helical" evidence="2">
    <location>
        <begin position="815"/>
        <end position="836"/>
    </location>
</feature>